<dbReference type="SUPFAM" id="SSF103506">
    <property type="entry name" value="Mitochondrial carrier"/>
    <property type="match status" value="1"/>
</dbReference>
<dbReference type="PROSITE" id="PS50920">
    <property type="entry name" value="SOLCAR"/>
    <property type="match status" value="2"/>
</dbReference>
<dbReference type="InterPro" id="IPR002067">
    <property type="entry name" value="MCP"/>
</dbReference>
<dbReference type="InterPro" id="IPR023395">
    <property type="entry name" value="MCP_dom_sf"/>
</dbReference>
<dbReference type="InterPro" id="IPR018108">
    <property type="entry name" value="MCP_transmembrane"/>
</dbReference>
<protein>
    <recommendedName>
        <fullName evidence="16">ADP/ATP translocase</fullName>
    </recommendedName>
    <alternativeName>
        <fullName evidence="16">ADP,ATP carrier protein</fullName>
    </alternativeName>
</protein>
<feature type="repeat" description="Solcar" evidence="14">
    <location>
        <begin position="255"/>
        <end position="341"/>
    </location>
</feature>
<name>D2W018_NAEGR</name>
<keyword evidence="7" id="KW-0677">Repeat</keyword>
<dbReference type="STRING" id="5762.D2W018"/>
<feature type="repeat" description="Solcar" evidence="14">
    <location>
        <begin position="10"/>
        <end position="134"/>
    </location>
</feature>
<reference evidence="18 19" key="1">
    <citation type="journal article" date="2010" name="Cell">
        <title>The genome of Naegleria gruberi illuminates early eukaryotic versatility.</title>
        <authorList>
            <person name="Fritz-Laylin L.K."/>
            <person name="Prochnik S.E."/>
            <person name="Ginger M.L."/>
            <person name="Dacks J.B."/>
            <person name="Carpenter M.L."/>
            <person name="Field M.C."/>
            <person name="Kuo A."/>
            <person name="Paredez A."/>
            <person name="Chapman J."/>
            <person name="Pham J."/>
            <person name="Shu S."/>
            <person name="Neupane R."/>
            <person name="Cipriano M."/>
            <person name="Mancuso J."/>
            <person name="Tu H."/>
            <person name="Salamov A."/>
            <person name="Lindquist E."/>
            <person name="Shapiro H."/>
            <person name="Lucas S."/>
            <person name="Grigoriev I.V."/>
            <person name="Cande W.Z."/>
            <person name="Fulton C."/>
            <person name="Rokhsar D.S."/>
            <person name="Dawson S.C."/>
        </authorList>
    </citation>
    <scope>NUCLEOTIDE SEQUENCE [LARGE SCALE GENOMIC DNA]</scope>
    <source>
        <strain evidence="18 19">NEG-M</strain>
    </source>
</reference>
<accession>D2W018</accession>
<evidence type="ECO:0000256" key="2">
    <source>
        <dbReference type="ARBA" id="ARBA00006375"/>
    </source>
</evidence>
<evidence type="ECO:0000256" key="6">
    <source>
        <dbReference type="ARBA" id="ARBA00022692"/>
    </source>
</evidence>
<keyword evidence="5" id="KW-0050">Antiport</keyword>
<dbReference type="EMBL" id="GG738916">
    <property type="protein sequence ID" value="EFC37670.1"/>
    <property type="molecule type" value="Genomic_DNA"/>
</dbReference>
<comment type="similarity">
    <text evidence="2 15">Belongs to the mitochondrial carrier (TC 2.A.29) family.</text>
</comment>
<dbReference type="InParanoid" id="D2W018"/>
<evidence type="ECO:0000256" key="9">
    <source>
        <dbReference type="ARBA" id="ARBA00022989"/>
    </source>
</evidence>
<evidence type="ECO:0000256" key="17">
    <source>
        <dbReference type="SAM" id="MobiDB-lite"/>
    </source>
</evidence>
<dbReference type="AlphaFoldDB" id="D2W018"/>
<dbReference type="InterPro" id="IPR002113">
    <property type="entry name" value="ADT_euk_type"/>
</dbReference>
<feature type="region of interest" description="Disordered" evidence="17">
    <location>
        <begin position="50"/>
        <end position="80"/>
    </location>
</feature>
<evidence type="ECO:0000256" key="12">
    <source>
        <dbReference type="ARBA" id="ARBA00024143"/>
    </source>
</evidence>
<evidence type="ECO:0000256" key="10">
    <source>
        <dbReference type="ARBA" id="ARBA00023128"/>
    </source>
</evidence>
<keyword evidence="8" id="KW-0999">Mitochondrion inner membrane</keyword>
<evidence type="ECO:0000256" key="4">
    <source>
        <dbReference type="ARBA" id="ARBA00022448"/>
    </source>
</evidence>
<keyword evidence="4 15" id="KW-0813">Transport</keyword>
<dbReference type="PANTHER" id="PTHR45635">
    <property type="entry name" value="ADP,ATP CARRIER PROTEIN 1-RELATED-RELATED"/>
    <property type="match status" value="1"/>
</dbReference>
<dbReference type="PRINTS" id="PR00926">
    <property type="entry name" value="MITOCARRIER"/>
</dbReference>
<keyword evidence="11 14" id="KW-0472">Membrane</keyword>
<sequence>MSTTFTLSASAILSEQLIGLVSPISRAIISSPFNRIRIILQTQNDIKTTTNTTKQSLSDPSSLKSSSSNNTNNTNNNNTSNSSNVIDCGIKIIKQEGILSLWKGFSAQLASVLLVHYSTIPVSRFVFTNISNSPLLASIINSIISYPLEQCKTILLVDEHVHHLNYGGANNNNNKNKNDGNNNIHNNEKQYSGVIDYFIKRSNESGLVSHYHGFITYILGGLIYRKSFSLIYQILRNIRPSLYFDNMSQWSIVISEIILAQLCIASASALAYPLDTISRRLQLQACKKSEDRKFTNTIQCAKKIIREEGVLALYQGYEAHCLSAFSLTLMSLVLHSVFGIH</sequence>
<feature type="compositionally biased region" description="Low complexity" evidence="17">
    <location>
        <begin position="65"/>
        <end position="80"/>
    </location>
</feature>
<dbReference type="KEGG" id="ngr:NAEGRDRAFT_74698"/>
<evidence type="ECO:0000313" key="19">
    <source>
        <dbReference type="Proteomes" id="UP000006671"/>
    </source>
</evidence>
<evidence type="ECO:0000256" key="15">
    <source>
        <dbReference type="RuleBase" id="RU000488"/>
    </source>
</evidence>
<dbReference type="GeneID" id="8857579"/>
<dbReference type="PANTHER" id="PTHR45635:SF14">
    <property type="entry name" value="ADP_ATP TRANSLOCASE"/>
    <property type="match status" value="1"/>
</dbReference>
<dbReference type="eggNOG" id="KOG0749">
    <property type="taxonomic scope" value="Eukaryota"/>
</dbReference>
<evidence type="ECO:0000256" key="14">
    <source>
        <dbReference type="PROSITE-ProRule" id="PRU00282"/>
    </source>
</evidence>
<dbReference type="RefSeq" id="XP_002670414.1">
    <property type="nucleotide sequence ID" value="XM_002670368.1"/>
</dbReference>
<evidence type="ECO:0000256" key="3">
    <source>
        <dbReference type="ARBA" id="ARBA00011245"/>
    </source>
</evidence>
<proteinExistence type="inferred from homology"/>
<evidence type="ECO:0000256" key="7">
    <source>
        <dbReference type="ARBA" id="ARBA00022737"/>
    </source>
</evidence>
<dbReference type="Proteomes" id="UP000006671">
    <property type="component" value="Unassembled WGS sequence"/>
</dbReference>
<comment type="subcellular location">
    <subcellularLocation>
        <location evidence="16">Membrane</location>
        <topology evidence="16">Multi-pass membrane protein</topology>
    </subcellularLocation>
    <subcellularLocation>
        <location evidence="1">Mitochondrion inner membrane</location>
        <topology evidence="1">Multi-pass membrane protein</topology>
    </subcellularLocation>
</comment>
<dbReference type="Pfam" id="PF00153">
    <property type="entry name" value="Mito_carr"/>
    <property type="match status" value="2"/>
</dbReference>
<keyword evidence="9" id="KW-1133">Transmembrane helix</keyword>
<dbReference type="GO" id="GO:1990544">
    <property type="term" value="P:mitochondrial ATP transmembrane transport"/>
    <property type="evidence" value="ECO:0007669"/>
    <property type="project" value="InterPro"/>
</dbReference>
<keyword evidence="6 14" id="KW-0812">Transmembrane</keyword>
<gene>
    <name evidence="18" type="ORF">NAEGRDRAFT_74698</name>
</gene>
<evidence type="ECO:0000256" key="16">
    <source>
        <dbReference type="RuleBase" id="RU368008"/>
    </source>
</evidence>
<evidence type="ECO:0000256" key="11">
    <source>
        <dbReference type="ARBA" id="ARBA00023136"/>
    </source>
</evidence>
<evidence type="ECO:0000256" key="8">
    <source>
        <dbReference type="ARBA" id="ARBA00022792"/>
    </source>
</evidence>
<evidence type="ECO:0000256" key="5">
    <source>
        <dbReference type="ARBA" id="ARBA00022449"/>
    </source>
</evidence>
<comment type="subunit">
    <text evidence="3 16">Monomer.</text>
</comment>
<organism evidence="19">
    <name type="scientific">Naegleria gruberi</name>
    <name type="common">Amoeba</name>
    <dbReference type="NCBI Taxonomy" id="5762"/>
    <lineage>
        <taxon>Eukaryota</taxon>
        <taxon>Discoba</taxon>
        <taxon>Heterolobosea</taxon>
        <taxon>Tetramitia</taxon>
        <taxon>Eutetramitia</taxon>
        <taxon>Vahlkampfiidae</taxon>
        <taxon>Naegleria</taxon>
    </lineage>
</organism>
<dbReference type="OrthoDB" id="935637at2759"/>
<comment type="catalytic activity">
    <reaction evidence="12">
        <text>ADP(in) + ATP(out) = ADP(out) + ATP(in)</text>
        <dbReference type="Rhea" id="RHEA:34999"/>
        <dbReference type="ChEBI" id="CHEBI:30616"/>
        <dbReference type="ChEBI" id="CHEBI:456216"/>
    </reaction>
    <physiologicalReaction direction="left-to-right" evidence="12">
        <dbReference type="Rhea" id="RHEA:35000"/>
    </physiologicalReaction>
</comment>
<comment type="function">
    <text evidence="13">ADP:ATP antiporter that mediates import of ADP into the mitochondrial matrix for ATP synthesis, and export of ATP out to fuel the cell. Cycles between the cytoplasmic-open state (c-state) and the matrix-open state (m-state): operates by the alternating access mechanism with a single substrate-binding site intermittently exposed to either the cytosolic (c-state) or matrix (m-state) side of the inner mitochondrial membrane.</text>
</comment>
<dbReference type="GO" id="GO:0140021">
    <property type="term" value="P:mitochondrial ADP transmembrane transport"/>
    <property type="evidence" value="ECO:0007669"/>
    <property type="project" value="InterPro"/>
</dbReference>
<dbReference type="VEuPathDB" id="AmoebaDB:NAEGRDRAFT_74698"/>
<evidence type="ECO:0000256" key="13">
    <source>
        <dbReference type="ARBA" id="ARBA00045250"/>
    </source>
</evidence>
<evidence type="ECO:0000313" key="18">
    <source>
        <dbReference type="EMBL" id="EFC37670.1"/>
    </source>
</evidence>
<dbReference type="GO" id="GO:0005471">
    <property type="term" value="F:ATP:ADP antiporter activity"/>
    <property type="evidence" value="ECO:0007669"/>
    <property type="project" value="UniProtKB-UniRule"/>
</dbReference>
<comment type="function">
    <text evidence="16">Catalyzes the exchange of ADP and ATP across the membrane.</text>
</comment>
<keyword evidence="10" id="KW-0496">Mitochondrion</keyword>
<dbReference type="Gene3D" id="1.50.40.10">
    <property type="entry name" value="Mitochondrial carrier domain"/>
    <property type="match status" value="1"/>
</dbReference>
<dbReference type="GO" id="GO:0005743">
    <property type="term" value="C:mitochondrial inner membrane"/>
    <property type="evidence" value="ECO:0007669"/>
    <property type="project" value="UniProtKB-SubCell"/>
</dbReference>
<evidence type="ECO:0000256" key="1">
    <source>
        <dbReference type="ARBA" id="ARBA00004448"/>
    </source>
</evidence>
<keyword evidence="19" id="KW-1185">Reference proteome</keyword>